<name>A0A1U9UJ32_CUPNE</name>
<dbReference type="KEGG" id="cuh:BJN34_06030"/>
<dbReference type="KEGG" id="cuh:BJN34_13075"/>
<organism evidence="3 8">
    <name type="scientific">Cupriavidus necator</name>
    <name type="common">Alcaligenes eutrophus</name>
    <name type="synonym">Ralstonia eutropha</name>
    <dbReference type="NCBI Taxonomy" id="106590"/>
    <lineage>
        <taxon>Bacteria</taxon>
        <taxon>Pseudomonadati</taxon>
        <taxon>Pseudomonadota</taxon>
        <taxon>Betaproteobacteria</taxon>
        <taxon>Burkholderiales</taxon>
        <taxon>Burkholderiaceae</taxon>
        <taxon>Cupriavidus</taxon>
    </lineage>
</organism>
<evidence type="ECO:0000313" key="7">
    <source>
        <dbReference type="EMBL" id="AQV97930.1"/>
    </source>
</evidence>
<dbReference type="PANTHER" id="PTHR37529:SF1">
    <property type="entry name" value="TRANSPOSASE INSG FOR INSERTION SEQUENCE ELEMENT IS4-RELATED"/>
    <property type="match status" value="1"/>
</dbReference>
<dbReference type="Pfam" id="PF01609">
    <property type="entry name" value="DDE_Tnp_1"/>
    <property type="match status" value="1"/>
</dbReference>
<dbReference type="KEGG" id="cuh:BJN34_01740"/>
<sequence>MLSEQIHATLELSEPASFARLSEHLPMAWIEQALAATGTASVRRRRLPAEQVVWLVIALALYRHQSIPDVLETLDLALPNDVNACVSKSGIAQARERLGDKPLLWLFEQTARAWVAQDAAHYKWKGLALYAMDGTTFRTADSPENRLHFGAQSYASGKVASYPQVRGVSLTAVPTHLVADIAFGCYGRNEMLYAKELIERIPDHSLTIFDKGFLAAEILWGLRMGGSERHFLIPAKKNLQWELLSGNEGDGIVQMKVSPQARRKNPALPETWTARAIRDEDSDRVLLTSLTDRRRFKAADIIGCYKRRWEIETSYRELKQTMLGAELTLRSRQPEGVHQEIWGALIAYNLVRLEMAKAALEARAEPTDLSFVLALRLIQGELIWAAGMAPGKLPAHLQRMRAKLQLAIVQKRRGRKCPREVKALPKRYTVRFLRKDLN</sequence>
<dbReference type="PANTHER" id="PTHR37529">
    <property type="entry name" value="TRANSPOSASE INSG FOR INSERTION SEQUENCE ELEMENT IS4-RELATED"/>
    <property type="match status" value="1"/>
</dbReference>
<accession>A0A1U9UJ32</accession>
<dbReference type="AlphaFoldDB" id="A0A1U9UJ32"/>
<dbReference type="GO" id="GO:0004803">
    <property type="term" value="F:transposase activity"/>
    <property type="evidence" value="ECO:0007669"/>
    <property type="project" value="InterPro"/>
</dbReference>
<evidence type="ECO:0000259" key="1">
    <source>
        <dbReference type="Pfam" id="PF01609"/>
    </source>
</evidence>
<dbReference type="Proteomes" id="UP000189627">
    <property type="component" value="Chromosome 2"/>
</dbReference>
<evidence type="ECO:0000313" key="8">
    <source>
        <dbReference type="Proteomes" id="UP000189627"/>
    </source>
</evidence>
<dbReference type="KEGG" id="cuh:BJN34_29115"/>
<dbReference type="EMBL" id="CP017757">
    <property type="protein sequence ID" value="AQV92612.1"/>
    <property type="molecule type" value="Genomic_DNA"/>
</dbReference>
<dbReference type="OrthoDB" id="9796012at2"/>
<evidence type="ECO:0000313" key="3">
    <source>
        <dbReference type="EMBL" id="AQV92612.1"/>
    </source>
</evidence>
<dbReference type="EMBL" id="CP017758">
    <property type="protein sequence ID" value="AQV97930.1"/>
    <property type="molecule type" value="Genomic_DNA"/>
</dbReference>
<dbReference type="NCBIfam" id="NF033592">
    <property type="entry name" value="transpos_IS4_1"/>
    <property type="match status" value="1"/>
</dbReference>
<feature type="domain" description="Transposase IS4-like" evidence="1">
    <location>
        <begin position="129"/>
        <end position="350"/>
    </location>
</feature>
<proteinExistence type="predicted"/>
<dbReference type="InterPro" id="IPR002559">
    <property type="entry name" value="Transposase_11"/>
</dbReference>
<dbReference type="InterPro" id="IPR012337">
    <property type="entry name" value="RNaseH-like_sf"/>
</dbReference>
<dbReference type="InterPro" id="IPR024473">
    <property type="entry name" value="Transposases_IS4_N"/>
</dbReference>
<dbReference type="EMBL" id="CP017757">
    <property type="protein sequence ID" value="AQV93144.1"/>
    <property type="molecule type" value="Genomic_DNA"/>
</dbReference>
<dbReference type="Pfam" id="PF13006">
    <property type="entry name" value="Nterm_IS4"/>
    <property type="match status" value="1"/>
</dbReference>
<dbReference type="RefSeq" id="WP_078195066.1">
    <property type="nucleotide sequence ID" value="NZ_CP017757.2"/>
</dbReference>
<gene>
    <name evidence="3" type="ORF">BJN34_01740</name>
    <name evidence="4" type="ORF">BJN34_04440</name>
    <name evidence="5" type="ORF">BJN34_06030</name>
    <name evidence="6" type="ORF">BJN34_13075</name>
    <name evidence="7" type="ORF">BJN34_29115</name>
</gene>
<evidence type="ECO:0000259" key="2">
    <source>
        <dbReference type="Pfam" id="PF13006"/>
    </source>
</evidence>
<dbReference type="InterPro" id="IPR047952">
    <property type="entry name" value="Transpos_IS4"/>
</dbReference>
<feature type="domain" description="Transposase IS4 N-terminal" evidence="2">
    <location>
        <begin position="16"/>
        <end position="108"/>
    </location>
</feature>
<dbReference type="GO" id="GO:0006313">
    <property type="term" value="P:DNA transposition"/>
    <property type="evidence" value="ECO:0007669"/>
    <property type="project" value="InterPro"/>
</dbReference>
<dbReference type="KEGG" id="cuh:BJN34_04440"/>
<reference evidence="3" key="2">
    <citation type="submission" date="2018-03" db="EMBL/GenBank/DDBJ databases">
        <title>Complete genome sequence of Cupriavidus necator strain NH9, a 3-chlorobenzoate degrader.</title>
        <authorList>
            <person name="Moriuchi R."/>
            <person name="Dohra H."/>
            <person name="Ogawa N."/>
        </authorList>
    </citation>
    <scope>NUCLEOTIDE SEQUENCE</scope>
    <source>
        <strain evidence="3 8">NH9</strain>
    </source>
</reference>
<evidence type="ECO:0000313" key="4">
    <source>
        <dbReference type="EMBL" id="AQV93144.1"/>
    </source>
</evidence>
<protein>
    <submittedName>
        <fullName evidence="3">DDE transposase</fullName>
    </submittedName>
</protein>
<dbReference type="Gene3D" id="3.90.350.10">
    <property type="entry name" value="Transposase Inhibitor Protein From Tn5, Chain A, domain 1"/>
    <property type="match status" value="1"/>
</dbReference>
<dbReference type="EMBL" id="CP017757">
    <property type="protein sequence ID" value="AQV94813.1"/>
    <property type="molecule type" value="Genomic_DNA"/>
</dbReference>
<reference evidence="8" key="1">
    <citation type="submission" date="2017-02" db="EMBL/GenBank/DDBJ databases">
        <title>Complete genome sequence of Cupriavidus necator strain NH9, a 3-chlorobenzoate degrader.</title>
        <authorList>
            <person name="Moriuchi R."/>
            <person name="Dohra H."/>
            <person name="Ogawa N."/>
        </authorList>
    </citation>
    <scope>NUCLEOTIDE SEQUENCE [LARGE SCALE GENOMIC DNA]</scope>
    <source>
        <strain evidence="5 8">NH9</strain>
    </source>
</reference>
<evidence type="ECO:0000313" key="5">
    <source>
        <dbReference type="EMBL" id="AQV93452.1"/>
    </source>
</evidence>
<evidence type="ECO:0000313" key="6">
    <source>
        <dbReference type="EMBL" id="AQV94813.1"/>
    </source>
</evidence>
<dbReference type="GO" id="GO:0003677">
    <property type="term" value="F:DNA binding"/>
    <property type="evidence" value="ECO:0007669"/>
    <property type="project" value="InterPro"/>
</dbReference>
<dbReference type="Proteomes" id="UP000189627">
    <property type="component" value="Chromosome 1"/>
</dbReference>
<dbReference type="SUPFAM" id="SSF53098">
    <property type="entry name" value="Ribonuclease H-like"/>
    <property type="match status" value="1"/>
</dbReference>
<dbReference type="EMBL" id="CP017757">
    <property type="protein sequence ID" value="AQV93452.1"/>
    <property type="molecule type" value="Genomic_DNA"/>
</dbReference>